<dbReference type="PROSITE" id="PS50994">
    <property type="entry name" value="INTEGRASE"/>
    <property type="match status" value="1"/>
</dbReference>
<dbReference type="OrthoDB" id="501284at2"/>
<evidence type="ECO:0000259" key="2">
    <source>
        <dbReference type="PROSITE" id="PS50994"/>
    </source>
</evidence>
<feature type="domain" description="Integrase catalytic" evidence="2">
    <location>
        <begin position="278"/>
        <end position="486"/>
    </location>
</feature>
<accession>A0A562M8P4</accession>
<dbReference type="InterPro" id="IPR036397">
    <property type="entry name" value="RNaseH_sf"/>
</dbReference>
<dbReference type="InterPro" id="IPR001584">
    <property type="entry name" value="Integrase_cat-core"/>
</dbReference>
<evidence type="ECO:0000313" key="4">
    <source>
        <dbReference type="Proteomes" id="UP000315908"/>
    </source>
</evidence>
<dbReference type="InterPro" id="IPR012337">
    <property type="entry name" value="RNaseH-like_sf"/>
</dbReference>
<dbReference type="AlphaFoldDB" id="A0A562M8P4"/>
<dbReference type="EMBL" id="VLKR01000031">
    <property type="protein sequence ID" value="TWI16309.1"/>
    <property type="molecule type" value="Genomic_DNA"/>
</dbReference>
<dbReference type="SUPFAM" id="SSF53098">
    <property type="entry name" value="Ribonuclease H-like"/>
    <property type="match status" value="1"/>
</dbReference>
<proteinExistence type="predicted"/>
<evidence type="ECO:0000313" key="3">
    <source>
        <dbReference type="EMBL" id="TWI16309.1"/>
    </source>
</evidence>
<feature type="compositionally biased region" description="Basic and acidic residues" evidence="1">
    <location>
        <begin position="666"/>
        <end position="675"/>
    </location>
</feature>
<organism evidence="3 4">
    <name type="scientific">Sphingobacterium siyangense</name>
    <dbReference type="NCBI Taxonomy" id="459529"/>
    <lineage>
        <taxon>Bacteria</taxon>
        <taxon>Pseudomonadati</taxon>
        <taxon>Bacteroidota</taxon>
        <taxon>Sphingobacteriia</taxon>
        <taxon>Sphingobacteriales</taxon>
        <taxon>Sphingobacteriaceae</taxon>
        <taxon>Sphingobacterium</taxon>
    </lineage>
</organism>
<feature type="region of interest" description="Disordered" evidence="1">
    <location>
        <begin position="665"/>
        <end position="687"/>
    </location>
</feature>
<sequence length="701" mass="81455">MKLFQEDVLVSVDEVVALCSGISHKTIYESIRRYNTGRSKSWANIPDNEDLRKRLIIYSSIPATTKIKFNAPSVDDLIKRVDILDKESKYIQIESAKKQLYIEIEYCLTSAIDKGYIKFMPKYSALKQESRERVVKLACEHAFKAACVELNARRSKIKLKDIFAVQKDMPYNWVYKSYDKFVEAHKKWRTQGINNIHGGFGKPKPHLTKVTDYVKALIEKYYKHPNQYTIDQITDLVNSEIEKKKLKTIDRSSVSRYVNKPENKNRLMMYRNSEYFDSKVMPIVRRKDIKMAGDLYYADGTPLQIPCWNESMTKEIRLNLFAVIDVKTKKIVGFDLAESEDRYNVLSAIKMAFDLERIVPFELKYDNASATKTEEFKALKDMLELKGCRFTPTQKGNPKEKSQVERLFGSFQSKYQRMIDGFMGEGIRSSRPNGRINADFVNRLRSKNNLYTYESMVVIVTNLIHIYNQTKTHLATSPSEQFEKCEKLRANKIDPSDIAMLFWKHKTIKASRGEVSTTIRHTTYHYTIWDNELKLRLSGQSVKMYYDECDLSTVHLFSEKGEYLCECRQATMVHEGQAGQTADDVKTLIKVSKHAESIKTTVKKQTAKIRAVGMEEDGDDFLNMLSPYSVQKEKYNNAEGNMLIEYVLDKKNINRDMIREYNPVNTEREDHEKNVKTSRNKRSPFSAKNHQISVLEIDDIL</sequence>
<dbReference type="GO" id="GO:0015074">
    <property type="term" value="P:DNA integration"/>
    <property type="evidence" value="ECO:0007669"/>
    <property type="project" value="InterPro"/>
</dbReference>
<dbReference type="RefSeq" id="WP_145330033.1">
    <property type="nucleotide sequence ID" value="NZ_VLKR01000031.1"/>
</dbReference>
<reference evidence="3 4" key="1">
    <citation type="journal article" date="2015" name="Stand. Genomic Sci.">
        <title>Genomic Encyclopedia of Bacterial and Archaeal Type Strains, Phase III: the genomes of soil and plant-associated and newly described type strains.</title>
        <authorList>
            <person name="Whitman W.B."/>
            <person name="Woyke T."/>
            <person name="Klenk H.P."/>
            <person name="Zhou Y."/>
            <person name="Lilburn T.G."/>
            <person name="Beck B.J."/>
            <person name="De Vos P."/>
            <person name="Vandamme P."/>
            <person name="Eisen J.A."/>
            <person name="Garrity G."/>
            <person name="Hugenholtz P."/>
            <person name="Kyrpides N.C."/>
        </authorList>
    </citation>
    <scope>NUCLEOTIDE SEQUENCE [LARGE SCALE GENOMIC DNA]</scope>
    <source>
        <strain evidence="3 4">CGMCC 1.6855</strain>
    </source>
</reference>
<dbReference type="Gene3D" id="3.30.420.10">
    <property type="entry name" value="Ribonuclease H-like superfamily/Ribonuclease H"/>
    <property type="match status" value="1"/>
</dbReference>
<comment type="caution">
    <text evidence="3">The sequence shown here is derived from an EMBL/GenBank/DDBJ whole genome shotgun (WGS) entry which is preliminary data.</text>
</comment>
<dbReference type="GO" id="GO:0003676">
    <property type="term" value="F:nucleic acid binding"/>
    <property type="evidence" value="ECO:0007669"/>
    <property type="project" value="InterPro"/>
</dbReference>
<dbReference type="Pfam" id="PF09299">
    <property type="entry name" value="Mu-transpos_C"/>
    <property type="match status" value="1"/>
</dbReference>
<dbReference type="Proteomes" id="UP000315908">
    <property type="component" value="Unassembled WGS sequence"/>
</dbReference>
<protein>
    <submittedName>
        <fullName evidence="3">Mu transposase-like protein</fullName>
    </submittedName>
</protein>
<dbReference type="InterPro" id="IPR015378">
    <property type="entry name" value="Transposase-like_Mu_C"/>
</dbReference>
<evidence type="ECO:0000256" key="1">
    <source>
        <dbReference type="SAM" id="MobiDB-lite"/>
    </source>
</evidence>
<gene>
    <name evidence="3" type="ORF">IQ31_04464</name>
</gene>
<name>A0A562M8P4_9SPHI</name>